<keyword evidence="2" id="KW-0472">Membrane</keyword>
<dbReference type="EMBL" id="SDMP01000020">
    <property type="protein sequence ID" value="RYQ81674.1"/>
    <property type="molecule type" value="Genomic_DNA"/>
</dbReference>
<feature type="transmembrane region" description="Helical" evidence="2">
    <location>
        <begin position="323"/>
        <end position="348"/>
    </location>
</feature>
<dbReference type="OrthoDB" id="1869137at2759"/>
<feature type="transmembrane region" description="Helical" evidence="2">
    <location>
        <begin position="481"/>
        <end position="499"/>
    </location>
</feature>
<evidence type="ECO:0000313" key="3">
    <source>
        <dbReference type="EMBL" id="RYQ81674.1"/>
    </source>
</evidence>
<evidence type="ECO:0000313" key="4">
    <source>
        <dbReference type="Proteomes" id="UP000289738"/>
    </source>
</evidence>
<dbReference type="SUPFAM" id="SSF103473">
    <property type="entry name" value="MFS general substrate transporter"/>
    <property type="match status" value="1"/>
</dbReference>
<feature type="transmembrane region" description="Helical" evidence="2">
    <location>
        <begin position="391"/>
        <end position="410"/>
    </location>
</feature>
<feature type="transmembrane region" description="Helical" evidence="2">
    <location>
        <begin position="133"/>
        <end position="151"/>
    </location>
</feature>
<protein>
    <recommendedName>
        <fullName evidence="5">Major facilitator superfamily (MFS) profile domain-containing protein</fullName>
    </recommendedName>
</protein>
<feature type="transmembrane region" description="Helical" evidence="2">
    <location>
        <begin position="453"/>
        <end position="475"/>
    </location>
</feature>
<comment type="caution">
    <text evidence="3">The sequence shown here is derived from an EMBL/GenBank/DDBJ whole genome shotgun (WGS) entry which is preliminary data.</text>
</comment>
<evidence type="ECO:0008006" key="5">
    <source>
        <dbReference type="Google" id="ProtNLM"/>
    </source>
</evidence>
<proteinExistence type="predicted"/>
<keyword evidence="4" id="KW-1185">Reference proteome</keyword>
<dbReference type="Proteomes" id="UP000289738">
    <property type="component" value="Chromosome B10"/>
</dbReference>
<feature type="transmembrane region" description="Helical" evidence="2">
    <location>
        <begin position="416"/>
        <end position="441"/>
    </location>
</feature>
<feature type="transmembrane region" description="Helical" evidence="2">
    <location>
        <begin position="360"/>
        <end position="379"/>
    </location>
</feature>
<name>A0A444WW79_ARAHY</name>
<keyword evidence="2" id="KW-0812">Transmembrane</keyword>
<reference evidence="3 4" key="1">
    <citation type="submission" date="2019-01" db="EMBL/GenBank/DDBJ databases">
        <title>Sequencing of cultivated peanut Arachis hypogaea provides insights into genome evolution and oil improvement.</title>
        <authorList>
            <person name="Chen X."/>
        </authorList>
    </citation>
    <scope>NUCLEOTIDE SEQUENCE [LARGE SCALE GENOMIC DNA]</scope>
    <source>
        <strain evidence="4">cv. Fuhuasheng</strain>
        <tissue evidence="3">Leaves</tissue>
    </source>
</reference>
<feature type="transmembrane region" description="Helical" evidence="2">
    <location>
        <begin position="186"/>
        <end position="212"/>
    </location>
</feature>
<dbReference type="InterPro" id="IPR036259">
    <property type="entry name" value="MFS_trans_sf"/>
</dbReference>
<evidence type="ECO:0000256" key="1">
    <source>
        <dbReference type="SAM" id="MobiDB-lite"/>
    </source>
</evidence>
<dbReference type="PANTHER" id="PTHR37891">
    <property type="entry name" value="OS06G0113900 PROTEIN"/>
    <property type="match status" value="1"/>
</dbReference>
<feature type="transmembrane region" description="Helical" evidence="2">
    <location>
        <begin position="232"/>
        <end position="258"/>
    </location>
</feature>
<dbReference type="PANTHER" id="PTHR37891:SF1">
    <property type="entry name" value="OS06G0113900 PROTEIN"/>
    <property type="match status" value="1"/>
</dbReference>
<gene>
    <name evidence="3" type="ORF">Ahy_B10g100301</name>
</gene>
<feature type="transmembrane region" description="Helical" evidence="2">
    <location>
        <begin position="158"/>
        <end position="180"/>
    </location>
</feature>
<feature type="region of interest" description="Disordered" evidence="1">
    <location>
        <begin position="1"/>
        <end position="32"/>
    </location>
</feature>
<feature type="transmembrane region" description="Helical" evidence="2">
    <location>
        <begin position="54"/>
        <end position="76"/>
    </location>
</feature>
<dbReference type="AlphaFoldDB" id="A0A444WW79"/>
<sequence length="545" mass="59598">MMEKEVVTTRPVEANSHPHHYGGTKSSYDDDDDEYNEEIVVGEKPSRLEVWGWYVYELCSYMVQSLVIPVVFPLIISQLQQLSTDDETLRHQWINNHHGMPCPQKQILLYSKLTKRTINITGSHLSSLEWTSIAWGGGLLLAAPILGFISFHLDANQFYAIITAAATGVGVFFCLPAGFFKTTKIFIPYIAGIALAATVASTAHTHYLALMLRPYGKPTPALRRRTRFFPRLSISSWFSLYATAFGSLGAAIVSSLTYHMLREPSDRNLLSLWVVSIFSGLIWLAGVVHVVLISPNRSTTTCSVSPLSSRLYHSLSLFKYPHAIGGLVGVFLSSFATMSIFTGGVLFVVGQLCMRPLHLLYLWLVYFLFPLVSLPLLQIMQHFMRVNSVKMQILGFLLSMFSSGSGFYFWESRWRWSHLLLFGAVQGTATGLLHAFGRVLVLNCAPCGKEGAFSAWYGWVKSVGLCVGFTVGSVAAGRIRASLGAAFCSGIAGIVVLLFGNVSDVGGAVAAGHVAEDNSGDISERPSRSHVGASSGLDSKESVSV</sequence>
<evidence type="ECO:0000256" key="2">
    <source>
        <dbReference type="SAM" id="Phobius"/>
    </source>
</evidence>
<accession>A0A444WW79</accession>
<keyword evidence="2" id="KW-1133">Transmembrane helix</keyword>
<dbReference type="Gramene" id="arahy.Tifrunner.gnm2.ann2.Ah20g001200.1">
    <property type="protein sequence ID" value="arahy.Tifrunner.gnm2.ann2.Ah20g001200.1-CDS"/>
    <property type="gene ID" value="arahy.Tifrunner.gnm2.ann2.Ah20g001200"/>
</dbReference>
<feature type="region of interest" description="Disordered" evidence="1">
    <location>
        <begin position="519"/>
        <end position="545"/>
    </location>
</feature>
<feature type="transmembrane region" description="Helical" evidence="2">
    <location>
        <begin position="270"/>
        <end position="293"/>
    </location>
</feature>
<organism evidence="3 4">
    <name type="scientific">Arachis hypogaea</name>
    <name type="common">Peanut</name>
    <dbReference type="NCBI Taxonomy" id="3818"/>
    <lineage>
        <taxon>Eukaryota</taxon>
        <taxon>Viridiplantae</taxon>
        <taxon>Streptophyta</taxon>
        <taxon>Embryophyta</taxon>
        <taxon>Tracheophyta</taxon>
        <taxon>Spermatophyta</taxon>
        <taxon>Magnoliopsida</taxon>
        <taxon>eudicotyledons</taxon>
        <taxon>Gunneridae</taxon>
        <taxon>Pentapetalae</taxon>
        <taxon>rosids</taxon>
        <taxon>fabids</taxon>
        <taxon>Fabales</taxon>
        <taxon>Fabaceae</taxon>
        <taxon>Papilionoideae</taxon>
        <taxon>50 kb inversion clade</taxon>
        <taxon>dalbergioids sensu lato</taxon>
        <taxon>Dalbergieae</taxon>
        <taxon>Pterocarpus clade</taxon>
        <taxon>Arachis</taxon>
    </lineage>
</organism>